<dbReference type="InterPro" id="IPR014012">
    <property type="entry name" value="HSA_dom"/>
</dbReference>
<dbReference type="SUPFAM" id="SSF46689">
    <property type="entry name" value="Homeodomain-like"/>
    <property type="match status" value="1"/>
</dbReference>
<evidence type="ECO:0000256" key="5">
    <source>
        <dbReference type="ARBA" id="ARBA00023204"/>
    </source>
</evidence>
<dbReference type="eggNOG" id="ENOG502RGMX">
    <property type="taxonomic scope" value="Eukaryota"/>
</dbReference>
<evidence type="ECO:0000259" key="10">
    <source>
        <dbReference type="PROSITE" id="PS50090"/>
    </source>
</evidence>
<dbReference type="HOGENOM" id="CLU_001331_1_0_1"/>
<feature type="domain" description="HSA" evidence="11">
    <location>
        <begin position="568"/>
        <end position="641"/>
    </location>
</feature>
<feature type="compositionally biased region" description="Polar residues" evidence="9">
    <location>
        <begin position="1027"/>
        <end position="1041"/>
    </location>
</feature>
<accession>W9YAH4</accession>
<evidence type="ECO:0000256" key="2">
    <source>
        <dbReference type="ARBA" id="ARBA00008913"/>
    </source>
</evidence>
<dbReference type="GeneID" id="19172947"/>
<feature type="region of interest" description="Disordered" evidence="9">
    <location>
        <begin position="60"/>
        <end position="210"/>
    </location>
</feature>
<organism evidence="12 13">
    <name type="scientific">Capronia epimyces CBS 606.96</name>
    <dbReference type="NCBI Taxonomy" id="1182542"/>
    <lineage>
        <taxon>Eukaryota</taxon>
        <taxon>Fungi</taxon>
        <taxon>Dikarya</taxon>
        <taxon>Ascomycota</taxon>
        <taxon>Pezizomycotina</taxon>
        <taxon>Eurotiomycetes</taxon>
        <taxon>Chaetothyriomycetidae</taxon>
        <taxon>Chaetothyriales</taxon>
        <taxon>Herpotrichiellaceae</taxon>
        <taxon>Capronia</taxon>
    </lineage>
</organism>
<comment type="caution">
    <text evidence="12">The sequence shown here is derived from an EMBL/GenBank/DDBJ whole genome shotgun (WGS) entry which is preliminary data.</text>
</comment>
<feature type="region of interest" description="Disordered" evidence="9">
    <location>
        <begin position="433"/>
        <end position="467"/>
    </location>
</feature>
<keyword evidence="5" id="KW-0234">DNA repair</keyword>
<sequence>MHVEQLRSKKSEAQSRLLSRKRKLSELFSITAYPLTPDDPIYKQKLQAFQDANNLESGRLFDESTLPARSHITFQPRKSQSFQSPPASLKSPERSQPPITSSQAEASTLQSPSTATKPVASTTSAVVQQRGDEYQQSVGHVLEADQQQKQDQHEPFADDSNARDAEPNTISKPSKSSRHRSNSPQASVSPAPHAEKATVETTGTEPSVSAAEAFVPVPYVSVGGEARQNTPVLPPVTIPIEPQSSPSSTNGRDSANTPAPTAGSPATSPGVEAPLSTPGAIQENKQVPGGVTSPAQPTHVVSIGGEDSKHEVQPPPDIEMTGTGELDSVAPTSGQTQETTESKATTTSDKPSIQIESQNETDSYFKPLSGDAIVETPTPLTATAIPQPNTTPTPSAQEPAKRATRISSGVLQKKSVSEILGETPKVVIPQVAESPSSASNHNSFGAATSQGRTRDRDRRDRERSRLSTVVFAKPQKPASDEETVDVTRIDDREAQRKNSGQRDYLYTLFENKAHSMSRQTSMSYLIQNAHKTLSTSDHLIEYELSAQCRILKRLYQLQEKGRWPLRQYKRADEASRPTSHWDFLLDHIKWMRTDFREERKWKLAAARSIAEWCAEWVASSLEVRKRLQVRVRPPNLLSKPDESQDVTMDDEPGPSLSSHPTPELMSSNEDDSMSDDIADPRDIQFSSAPAAIFSLGASDFSLAVDKTPALDKLLNELPLYEPSAIEPDLSKSNLAERLDAKWKTDIVPVSRWATEKLPVKEYAPTIKRSRYEYELEPSPKQNPTPLPPEETNVALFMPENKHIRDRIHPGHSFRPPSEHPMPTQAFFETRSSSQWTHAEDDELRKLVKDYSYNWSLISSCLTPRSSYTSGADRRTPWECFERWIGLEGLPADMSKTAYFKTYSGRIEAAGRHVAAQIEEAQRRAGANVQISARKRTTQPVRVERKRTQRHLAMLDAMRKLAKKRETALQKQQHQADLAAMRKVNDANVPKPAYKTPAEFSQLKQEREHKLAERQEIYRQQLIAHQRATAQQQRGQNAQPNGMPSGMPPTAPAMRGPSSAGGISGMPNGNVQLPNGHPRHPGMMAMQGNVQLPPGMVGPKGLTPQMQAQMQAQMAARGAATSPQQMRMLQEASRVQQEQLMRQAQQAQNGAHSSPTNPHAALAAGKGMNGAAYISAIANANGIGSPSGPIHGNSASPRPSSANPGQALSSGHIPVLTQIANKIREHHPNLSEEDIQRHASQQITSYQQAATAAAAGQAQKRLQPHNQAALNAAIGAVNAGTHASNAAAAAAAAAQFGHIGMMTNEQVQQYNQRMRMQQAQQHAVRGMQGQMQPGMMGAMPNGMVNSPVMNMARPVSQHTNQGQLSRSATPREQRSGSQGNISGSGPGQQGSPRPTPQSMQSQA</sequence>
<dbReference type="GO" id="GO:0006281">
    <property type="term" value="P:DNA repair"/>
    <property type="evidence" value="ECO:0007669"/>
    <property type="project" value="UniProtKB-KW"/>
</dbReference>
<feature type="region of interest" description="Disordered" evidence="9">
    <location>
        <begin position="1187"/>
        <end position="1208"/>
    </location>
</feature>
<evidence type="ECO:0000256" key="6">
    <source>
        <dbReference type="ARBA" id="ARBA00023242"/>
    </source>
</evidence>
<feature type="compositionally biased region" description="Acidic residues" evidence="9">
    <location>
        <begin position="643"/>
        <end position="652"/>
    </location>
</feature>
<comment type="subcellular location">
    <subcellularLocation>
        <location evidence="1">Nucleus</location>
    </subcellularLocation>
</comment>
<dbReference type="STRING" id="1182542.W9YAH4"/>
<feature type="compositionally biased region" description="Low complexity" evidence="9">
    <location>
        <begin position="335"/>
        <end position="348"/>
    </location>
</feature>
<evidence type="ECO:0000256" key="8">
    <source>
        <dbReference type="ARBA" id="ARBA00029670"/>
    </source>
</evidence>
<dbReference type="SMART" id="SM00717">
    <property type="entry name" value="SANT"/>
    <property type="match status" value="1"/>
</dbReference>
<keyword evidence="4" id="KW-0156">Chromatin regulator</keyword>
<feature type="compositionally biased region" description="Acidic residues" evidence="9">
    <location>
        <begin position="668"/>
        <end position="677"/>
    </location>
</feature>
<feature type="compositionally biased region" description="Polar residues" evidence="9">
    <location>
        <begin position="378"/>
        <end position="396"/>
    </location>
</feature>
<feature type="compositionally biased region" description="Polar residues" evidence="9">
    <location>
        <begin position="72"/>
        <end position="86"/>
    </location>
</feature>
<dbReference type="GO" id="GO:0035267">
    <property type="term" value="C:NuA4 histone acetyltransferase complex"/>
    <property type="evidence" value="ECO:0007669"/>
    <property type="project" value="TreeGrafter"/>
</dbReference>
<dbReference type="Pfam" id="PF13921">
    <property type="entry name" value="Myb_DNA-bind_6"/>
    <property type="match status" value="1"/>
</dbReference>
<feature type="compositionally biased region" description="Low complexity" evidence="9">
    <location>
        <begin position="254"/>
        <end position="270"/>
    </location>
</feature>
<evidence type="ECO:0000313" key="12">
    <source>
        <dbReference type="EMBL" id="EXJ79359.1"/>
    </source>
</evidence>
<dbReference type="PANTHER" id="PTHR46459:SF1">
    <property type="entry name" value="E1A-BINDING PROTEIN P400"/>
    <property type="match status" value="1"/>
</dbReference>
<protein>
    <recommendedName>
        <fullName evidence="8">Vacuolar import and degradation protein 21</fullName>
    </recommendedName>
</protein>
<keyword evidence="13" id="KW-1185">Reference proteome</keyword>
<evidence type="ECO:0000313" key="13">
    <source>
        <dbReference type="Proteomes" id="UP000019478"/>
    </source>
</evidence>
<feature type="domain" description="Myb-like" evidence="10">
    <location>
        <begin position="827"/>
        <end position="887"/>
    </location>
</feature>
<reference evidence="12 13" key="1">
    <citation type="submission" date="2013-03" db="EMBL/GenBank/DDBJ databases">
        <title>The Genome Sequence of Capronia epimyces CBS 606.96.</title>
        <authorList>
            <consortium name="The Broad Institute Genomics Platform"/>
            <person name="Cuomo C."/>
            <person name="de Hoog S."/>
            <person name="Gorbushina A."/>
            <person name="Walker B."/>
            <person name="Young S.K."/>
            <person name="Zeng Q."/>
            <person name="Gargeya S."/>
            <person name="Fitzgerald M."/>
            <person name="Haas B."/>
            <person name="Abouelleil A."/>
            <person name="Allen A.W."/>
            <person name="Alvarado L."/>
            <person name="Arachchi H.M."/>
            <person name="Berlin A.M."/>
            <person name="Chapman S.B."/>
            <person name="Gainer-Dewar J."/>
            <person name="Goldberg J."/>
            <person name="Griggs A."/>
            <person name="Gujja S."/>
            <person name="Hansen M."/>
            <person name="Howarth C."/>
            <person name="Imamovic A."/>
            <person name="Ireland A."/>
            <person name="Larimer J."/>
            <person name="McCowan C."/>
            <person name="Murphy C."/>
            <person name="Pearson M."/>
            <person name="Poon T.W."/>
            <person name="Priest M."/>
            <person name="Roberts A."/>
            <person name="Saif S."/>
            <person name="Shea T."/>
            <person name="Sisk P."/>
            <person name="Sykes S."/>
            <person name="Wortman J."/>
            <person name="Nusbaum C."/>
            <person name="Birren B."/>
        </authorList>
    </citation>
    <scope>NUCLEOTIDE SEQUENCE [LARGE SCALE GENOMIC DNA]</scope>
    <source>
        <strain evidence="12 13">CBS 606.96</strain>
    </source>
</reference>
<comment type="function">
    <text evidence="7">Component of the NuA4 histone acetyltransferase complex which is involved in transcriptional activation of selected genes principally by acetylation of nucleosomal histone H4 and H2A. The NuA4 complex is also involved in DNA repair.</text>
</comment>
<feature type="region of interest" description="Disordered" evidence="9">
    <location>
        <begin position="635"/>
        <end position="680"/>
    </location>
</feature>
<dbReference type="Gene3D" id="1.10.10.60">
    <property type="entry name" value="Homeodomain-like"/>
    <property type="match status" value="1"/>
</dbReference>
<name>W9YAH4_9EURO</name>
<dbReference type="OrthoDB" id="5364245at2759"/>
<dbReference type="RefSeq" id="XP_007737147.1">
    <property type="nucleotide sequence ID" value="XM_007738957.1"/>
</dbReference>
<feature type="compositionally biased region" description="Polar residues" evidence="9">
    <location>
        <begin position="97"/>
        <end position="127"/>
    </location>
</feature>
<evidence type="ECO:0000256" key="3">
    <source>
        <dbReference type="ARBA" id="ARBA00022763"/>
    </source>
</evidence>
<feature type="compositionally biased region" description="Basic and acidic residues" evidence="9">
    <location>
        <begin position="142"/>
        <end position="166"/>
    </location>
</feature>
<feature type="region of interest" description="Disordered" evidence="9">
    <location>
        <begin position="224"/>
        <end position="409"/>
    </location>
</feature>
<feature type="region of interest" description="Disordered" evidence="9">
    <location>
        <begin position="1354"/>
        <end position="1402"/>
    </location>
</feature>
<evidence type="ECO:0000256" key="9">
    <source>
        <dbReference type="SAM" id="MobiDB-lite"/>
    </source>
</evidence>
<dbReference type="Pfam" id="PF07529">
    <property type="entry name" value="HSA"/>
    <property type="match status" value="1"/>
</dbReference>
<evidence type="ECO:0000256" key="1">
    <source>
        <dbReference type="ARBA" id="ARBA00004123"/>
    </source>
</evidence>
<feature type="compositionally biased region" description="Polar residues" evidence="9">
    <location>
        <begin position="242"/>
        <end position="253"/>
    </location>
</feature>
<dbReference type="GO" id="GO:0006325">
    <property type="term" value="P:chromatin organization"/>
    <property type="evidence" value="ECO:0007669"/>
    <property type="project" value="UniProtKB-KW"/>
</dbReference>
<feature type="compositionally biased region" description="Low complexity" evidence="9">
    <location>
        <begin position="1192"/>
        <end position="1203"/>
    </location>
</feature>
<dbReference type="PROSITE" id="PS50090">
    <property type="entry name" value="MYB_LIKE"/>
    <property type="match status" value="1"/>
</dbReference>
<dbReference type="CDD" id="cd00167">
    <property type="entry name" value="SANT"/>
    <property type="match status" value="1"/>
</dbReference>
<feature type="compositionally biased region" description="Polar residues" evidence="9">
    <location>
        <begin position="349"/>
        <end position="362"/>
    </location>
</feature>
<feature type="region of interest" description="Disordered" evidence="9">
    <location>
        <begin position="1025"/>
        <end position="1075"/>
    </location>
</feature>
<evidence type="ECO:0000259" key="11">
    <source>
        <dbReference type="PROSITE" id="PS51204"/>
    </source>
</evidence>
<proteinExistence type="inferred from homology"/>
<dbReference type="SMART" id="SM00573">
    <property type="entry name" value="HSA"/>
    <property type="match status" value="1"/>
</dbReference>
<dbReference type="Proteomes" id="UP000019478">
    <property type="component" value="Unassembled WGS sequence"/>
</dbReference>
<dbReference type="InterPro" id="IPR001005">
    <property type="entry name" value="SANT/Myb"/>
</dbReference>
<feature type="compositionally biased region" description="Low complexity" evidence="9">
    <location>
        <begin position="1388"/>
        <end position="1402"/>
    </location>
</feature>
<evidence type="ECO:0000256" key="7">
    <source>
        <dbReference type="ARBA" id="ARBA00025178"/>
    </source>
</evidence>
<dbReference type="PROSITE" id="PS51204">
    <property type="entry name" value="HSA"/>
    <property type="match status" value="1"/>
</dbReference>
<gene>
    <name evidence="12" type="ORF">A1O3_08861</name>
</gene>
<feature type="compositionally biased region" description="Polar residues" evidence="9">
    <location>
        <begin position="433"/>
        <end position="451"/>
    </location>
</feature>
<dbReference type="PANTHER" id="PTHR46459">
    <property type="entry name" value="E1A-BINDING PROTEIN P400-RELATED"/>
    <property type="match status" value="1"/>
</dbReference>
<dbReference type="GO" id="GO:0005634">
    <property type="term" value="C:nucleus"/>
    <property type="evidence" value="ECO:0007669"/>
    <property type="project" value="UniProtKB-SubCell"/>
</dbReference>
<evidence type="ECO:0000256" key="4">
    <source>
        <dbReference type="ARBA" id="ARBA00022853"/>
    </source>
</evidence>
<dbReference type="GO" id="GO:0003682">
    <property type="term" value="F:chromatin binding"/>
    <property type="evidence" value="ECO:0007669"/>
    <property type="project" value="TreeGrafter"/>
</dbReference>
<comment type="similarity">
    <text evidence="2">Belongs to the EAF1 family.</text>
</comment>
<keyword evidence="3" id="KW-0227">DNA damage</keyword>
<keyword evidence="6" id="KW-0539">Nucleus</keyword>
<feature type="compositionally biased region" description="Basic and acidic residues" evidence="9">
    <location>
        <begin position="452"/>
        <end position="465"/>
    </location>
</feature>
<dbReference type="InterPro" id="IPR009057">
    <property type="entry name" value="Homeodomain-like_sf"/>
</dbReference>
<feature type="compositionally biased region" description="Polar residues" evidence="9">
    <location>
        <begin position="1355"/>
        <end position="1367"/>
    </location>
</feature>
<dbReference type="EMBL" id="AMGY01000008">
    <property type="protein sequence ID" value="EXJ79359.1"/>
    <property type="molecule type" value="Genomic_DNA"/>
</dbReference>